<dbReference type="PANTHER" id="PTHR36681">
    <property type="entry name" value="NUCLEAR GTPASE, GERMINAL CENTER-ASSOCIATED, TANDEM DUPLICATE 3"/>
    <property type="match status" value="1"/>
</dbReference>
<dbReference type="OrthoDB" id="3598281at2759"/>
<evidence type="ECO:0008006" key="6">
    <source>
        <dbReference type="Google" id="ProtNLM"/>
    </source>
</evidence>
<evidence type="ECO:0000259" key="2">
    <source>
        <dbReference type="Pfam" id="PF00350"/>
    </source>
</evidence>
<dbReference type="EMBL" id="JAGTJQ010000002">
    <property type="protein sequence ID" value="KAH7037892.1"/>
    <property type="molecule type" value="Genomic_DNA"/>
</dbReference>
<dbReference type="InterPro" id="IPR045063">
    <property type="entry name" value="Dynamin_N"/>
</dbReference>
<dbReference type="AlphaFoldDB" id="A0A9P8YFE1"/>
<evidence type="ECO:0000313" key="4">
    <source>
        <dbReference type="EMBL" id="KAH7037892.1"/>
    </source>
</evidence>
<dbReference type="InterPro" id="IPR056024">
    <property type="entry name" value="DUF7605"/>
</dbReference>
<sequence>MFAATGSTDAGVKPEKKTPILVKQEFAASTPSSRGRDSGETGETGIHQSFTVLKNISESTSIERLQKASEICREVLRGISSTLYDSVKSEYLDQQLTKVHTLTGIEDNSQFILGIVGSTGVGKSSLVNTLLGGDDLVPTDCALACTSVVTEISYNDSEAEDELYQAKVAYIDPVEWKAELELLRADICTVDEDSEETVFLMADPDICELLGTTQHIRASNIDEFRGTLNRYVNSRDKSQSAIDIAHAITILSGNQDGSNDTRGTNHPHDASLDDSSFGADHEIGHENTDEHLARYQGSSRRKKKMALWPLIRVVRIHTKADILSSGLVLVDLLKMLTCSMQPGVQDSNAARDAVASQYLQKCHAVWVVADITRAAADKAAQNLLTKRFKQQLRLDGNIENLTLVCTKTDHIIPEVAWEQFDLHRQHEKWTNAQKSKTAWEEQHLQELQQLDQRCTALGKLELEITRRTKKWDSLLVTVQAGKKAEVPRTRARKRKAPDAPPTSNKRHSGPNVESGAGGMTQENMLLSKFYASAEDVWEKLANSPATLQVGTDVSLPQARSMLQHLQSIAEITAKEAYEVDRKTFQLNREKIKLNNEMHAQLAQLRLECIKARNSVVKEAVRRDFQRDLEESAPAKAWSKNGEAYGSGAGSRNNRSAGFNLSVFCVSTLEYKRTEDDELLHVTEIPQLKNHALNLTKQNRIRRGRQFVTDVLEVLNSLQIWACDQVWFNGGNEQRRYQSLDEAAFAFTESCKDTLEKSILHKLRGALHKFSVEAIEKAGKWPVAKDNRLGLPYATYAAVCRRNAELTIYSGVFSGALGEHDFNEDLVSPLKSYVEKNWSTTFSTAIPQLIEEFVDKSMEHQNAFHKIIVEDISPSVSAKTLKALEAQLKARNTQLNYRSGALTDVIKHVQREASRRFTPPVANRMKKTYERVMGVNGGKGKFTRMKETMSEQVRAKAFEMLISAHEALESEFASLASRLDQCARSCTAKAFRALEQDYTNVLGGNHLKTKDDIETIAETKEKLRKVLSTVDEKFAAVAIELADDDQPVGPEDQSHVEALDDDEDSHMEDSEDDSDNEEPEA</sequence>
<gene>
    <name evidence="4" type="ORF">B0I36DRAFT_428435</name>
</gene>
<proteinExistence type="predicted"/>
<dbReference type="Gene3D" id="3.40.50.300">
    <property type="entry name" value="P-loop containing nucleotide triphosphate hydrolases"/>
    <property type="match status" value="1"/>
</dbReference>
<feature type="compositionally biased region" description="Polar residues" evidence="1">
    <location>
        <begin position="253"/>
        <end position="264"/>
    </location>
</feature>
<keyword evidence="5" id="KW-1185">Reference proteome</keyword>
<dbReference type="Proteomes" id="UP000756346">
    <property type="component" value="Unassembled WGS sequence"/>
</dbReference>
<dbReference type="RefSeq" id="XP_046017013.1">
    <property type="nucleotide sequence ID" value="XM_046162459.1"/>
</dbReference>
<feature type="compositionally biased region" description="Basic and acidic residues" evidence="1">
    <location>
        <begin position="279"/>
        <end position="289"/>
    </location>
</feature>
<name>A0A9P8YFE1_9PEZI</name>
<feature type="domain" description="Dynamin N-terminal" evidence="2">
    <location>
        <begin position="114"/>
        <end position="393"/>
    </location>
</feature>
<feature type="region of interest" description="Disordered" evidence="1">
    <location>
        <begin position="253"/>
        <end position="289"/>
    </location>
</feature>
<dbReference type="InterPro" id="IPR027417">
    <property type="entry name" value="P-loop_NTPase"/>
</dbReference>
<dbReference type="PANTHER" id="PTHR36681:SF3">
    <property type="entry name" value="NUCLEAR GTPASE, GERMINAL CENTER-ASSOCIATED, TANDEM DUPLICATE 3"/>
    <property type="match status" value="1"/>
</dbReference>
<dbReference type="SUPFAM" id="SSF52540">
    <property type="entry name" value="P-loop containing nucleoside triphosphate hydrolases"/>
    <property type="match status" value="1"/>
</dbReference>
<dbReference type="Pfam" id="PF00350">
    <property type="entry name" value="Dynamin_N"/>
    <property type="match status" value="1"/>
</dbReference>
<reference evidence="4" key="1">
    <citation type="journal article" date="2021" name="Nat. Commun.">
        <title>Genetic determinants of endophytism in the Arabidopsis root mycobiome.</title>
        <authorList>
            <person name="Mesny F."/>
            <person name="Miyauchi S."/>
            <person name="Thiergart T."/>
            <person name="Pickel B."/>
            <person name="Atanasova L."/>
            <person name="Karlsson M."/>
            <person name="Huettel B."/>
            <person name="Barry K.W."/>
            <person name="Haridas S."/>
            <person name="Chen C."/>
            <person name="Bauer D."/>
            <person name="Andreopoulos W."/>
            <person name="Pangilinan J."/>
            <person name="LaButti K."/>
            <person name="Riley R."/>
            <person name="Lipzen A."/>
            <person name="Clum A."/>
            <person name="Drula E."/>
            <person name="Henrissat B."/>
            <person name="Kohler A."/>
            <person name="Grigoriev I.V."/>
            <person name="Martin F.M."/>
            <person name="Hacquard S."/>
        </authorList>
    </citation>
    <scope>NUCLEOTIDE SEQUENCE</scope>
    <source>
        <strain evidence="4">MPI-CAGE-CH-0230</strain>
    </source>
</reference>
<organism evidence="4 5">
    <name type="scientific">Microdochium trichocladiopsis</name>
    <dbReference type="NCBI Taxonomy" id="1682393"/>
    <lineage>
        <taxon>Eukaryota</taxon>
        <taxon>Fungi</taxon>
        <taxon>Dikarya</taxon>
        <taxon>Ascomycota</taxon>
        <taxon>Pezizomycotina</taxon>
        <taxon>Sordariomycetes</taxon>
        <taxon>Xylariomycetidae</taxon>
        <taxon>Xylariales</taxon>
        <taxon>Microdochiaceae</taxon>
        <taxon>Microdochium</taxon>
    </lineage>
</organism>
<protein>
    <recommendedName>
        <fullName evidence="6">Nuclear GTPase SLIP-GC</fullName>
    </recommendedName>
</protein>
<dbReference type="GeneID" id="70192005"/>
<feature type="region of interest" description="Disordered" evidence="1">
    <location>
        <begin position="1040"/>
        <end position="1080"/>
    </location>
</feature>
<evidence type="ECO:0000313" key="5">
    <source>
        <dbReference type="Proteomes" id="UP000756346"/>
    </source>
</evidence>
<evidence type="ECO:0000259" key="3">
    <source>
        <dbReference type="Pfam" id="PF24564"/>
    </source>
</evidence>
<feature type="region of interest" description="Disordered" evidence="1">
    <location>
        <begin position="482"/>
        <end position="518"/>
    </location>
</feature>
<feature type="compositionally biased region" description="Acidic residues" evidence="1">
    <location>
        <begin position="1058"/>
        <end position="1080"/>
    </location>
</feature>
<accession>A0A9P8YFE1</accession>
<dbReference type="Pfam" id="PF24564">
    <property type="entry name" value="DUF7605"/>
    <property type="match status" value="1"/>
</dbReference>
<feature type="region of interest" description="Disordered" evidence="1">
    <location>
        <begin position="21"/>
        <end position="44"/>
    </location>
</feature>
<comment type="caution">
    <text evidence="4">The sequence shown here is derived from an EMBL/GenBank/DDBJ whole genome shotgun (WGS) entry which is preliminary data.</text>
</comment>
<evidence type="ECO:0000256" key="1">
    <source>
        <dbReference type="SAM" id="MobiDB-lite"/>
    </source>
</evidence>
<feature type="domain" description="DUF7605" evidence="3">
    <location>
        <begin position="790"/>
        <end position="955"/>
    </location>
</feature>